<dbReference type="EMBL" id="JBHRSZ010000004">
    <property type="protein sequence ID" value="MFC3151635.1"/>
    <property type="molecule type" value="Genomic_DNA"/>
</dbReference>
<dbReference type="Proteomes" id="UP001595476">
    <property type="component" value="Unassembled WGS sequence"/>
</dbReference>
<dbReference type="InterPro" id="IPR004045">
    <property type="entry name" value="Glutathione_S-Trfase_N"/>
</dbReference>
<name>A0ABV7HCN0_9GAMM</name>
<comment type="caution">
    <text evidence="3">The sequence shown here is derived from an EMBL/GenBank/DDBJ whole genome shotgun (WGS) entry which is preliminary data.</text>
</comment>
<dbReference type="InterPro" id="IPR050983">
    <property type="entry name" value="GST_Omega/HSP26"/>
</dbReference>
<feature type="domain" description="GST C-terminal" evidence="2">
    <location>
        <begin position="96"/>
        <end position="216"/>
    </location>
</feature>
<dbReference type="Pfam" id="PF13417">
    <property type="entry name" value="GST_N_3"/>
    <property type="match status" value="1"/>
</dbReference>
<dbReference type="PROSITE" id="PS50404">
    <property type="entry name" value="GST_NTER"/>
    <property type="match status" value="1"/>
</dbReference>
<organism evidence="3 4">
    <name type="scientific">Litoribrevibacter euphylliae</name>
    <dbReference type="NCBI Taxonomy" id="1834034"/>
    <lineage>
        <taxon>Bacteria</taxon>
        <taxon>Pseudomonadati</taxon>
        <taxon>Pseudomonadota</taxon>
        <taxon>Gammaproteobacteria</taxon>
        <taxon>Oceanospirillales</taxon>
        <taxon>Oceanospirillaceae</taxon>
        <taxon>Litoribrevibacter</taxon>
    </lineage>
</organism>
<dbReference type="SFLD" id="SFLDS00019">
    <property type="entry name" value="Glutathione_Transferase_(cytos"/>
    <property type="match status" value="1"/>
</dbReference>
<protein>
    <submittedName>
        <fullName evidence="3">Glutathione S-transferase</fullName>
    </submittedName>
</protein>
<dbReference type="InterPro" id="IPR040079">
    <property type="entry name" value="Glutathione_S-Trfase"/>
</dbReference>
<dbReference type="PROSITE" id="PS50405">
    <property type="entry name" value="GST_CTER"/>
    <property type="match status" value="1"/>
</dbReference>
<dbReference type="SUPFAM" id="SSF52833">
    <property type="entry name" value="Thioredoxin-like"/>
    <property type="match status" value="1"/>
</dbReference>
<evidence type="ECO:0000313" key="3">
    <source>
        <dbReference type="EMBL" id="MFC3151635.1"/>
    </source>
</evidence>
<dbReference type="InterPro" id="IPR036282">
    <property type="entry name" value="Glutathione-S-Trfase_C_sf"/>
</dbReference>
<dbReference type="PANTHER" id="PTHR43968">
    <property type="match status" value="1"/>
</dbReference>
<reference evidence="4" key="1">
    <citation type="journal article" date="2019" name="Int. J. Syst. Evol. Microbiol.">
        <title>The Global Catalogue of Microorganisms (GCM) 10K type strain sequencing project: providing services to taxonomists for standard genome sequencing and annotation.</title>
        <authorList>
            <consortium name="The Broad Institute Genomics Platform"/>
            <consortium name="The Broad Institute Genome Sequencing Center for Infectious Disease"/>
            <person name="Wu L."/>
            <person name="Ma J."/>
        </authorList>
    </citation>
    <scope>NUCLEOTIDE SEQUENCE [LARGE SCALE GENOMIC DNA]</scope>
    <source>
        <strain evidence="4">KCTC 52438</strain>
    </source>
</reference>
<dbReference type="CDD" id="cd03196">
    <property type="entry name" value="GST_C_5"/>
    <property type="match status" value="1"/>
</dbReference>
<dbReference type="RefSeq" id="WP_386720766.1">
    <property type="nucleotide sequence ID" value="NZ_JBHRSZ010000004.1"/>
</dbReference>
<sequence length="233" mass="27179">MQTLPILYSFRRCPYAMRARLAMWQSGLSFELREVVLRDKPQTMLDASPKGTVPVLVVNTEARFGPQHSTMVVDESLDIMLWALTERDPEAWMPSAPKALSGVLALIEQNDTEFKGWLDKYKYFDRFPEHPQVYYRQQGERFIEQLEAKLVKSPYLSGDRFGLLDAAIAPFIRQFAHVDLEWFEQSSYPKTIQWLSEFKESTLFKGIMKKYPAWKPENQALLINAEELKSEFK</sequence>
<dbReference type="Gene3D" id="3.40.30.10">
    <property type="entry name" value="Glutaredoxin"/>
    <property type="match status" value="1"/>
</dbReference>
<dbReference type="InterPro" id="IPR010987">
    <property type="entry name" value="Glutathione-S-Trfase_C-like"/>
</dbReference>
<dbReference type="PANTHER" id="PTHR43968:SF6">
    <property type="entry name" value="GLUTATHIONE S-TRANSFERASE OMEGA"/>
    <property type="match status" value="1"/>
</dbReference>
<dbReference type="Pfam" id="PF13410">
    <property type="entry name" value="GST_C_2"/>
    <property type="match status" value="1"/>
</dbReference>
<accession>A0ABV7HCN0</accession>
<gene>
    <name evidence="3" type="ORF">ACFOEK_11415</name>
</gene>
<evidence type="ECO:0000313" key="4">
    <source>
        <dbReference type="Proteomes" id="UP001595476"/>
    </source>
</evidence>
<keyword evidence="4" id="KW-1185">Reference proteome</keyword>
<proteinExistence type="predicted"/>
<dbReference type="InterPro" id="IPR036249">
    <property type="entry name" value="Thioredoxin-like_sf"/>
</dbReference>
<evidence type="ECO:0000259" key="1">
    <source>
        <dbReference type="PROSITE" id="PS50404"/>
    </source>
</evidence>
<dbReference type="PROSITE" id="PS51354">
    <property type="entry name" value="GLUTAREDOXIN_2"/>
    <property type="match status" value="1"/>
</dbReference>
<dbReference type="Gene3D" id="1.20.1050.10">
    <property type="match status" value="1"/>
</dbReference>
<feature type="domain" description="GST N-terminal" evidence="1">
    <location>
        <begin position="3"/>
        <end position="91"/>
    </location>
</feature>
<evidence type="ECO:0000259" key="2">
    <source>
        <dbReference type="PROSITE" id="PS50405"/>
    </source>
</evidence>
<dbReference type="SUPFAM" id="SSF47616">
    <property type="entry name" value="GST C-terminal domain-like"/>
    <property type="match status" value="1"/>
</dbReference>